<evidence type="ECO:0000256" key="2">
    <source>
        <dbReference type="SAM" id="Phobius"/>
    </source>
</evidence>
<keyword evidence="2" id="KW-1133">Transmembrane helix</keyword>
<name>A0AAX4P337_9CHLO</name>
<dbReference type="PANTHER" id="PTHR34679:SF2">
    <property type="entry name" value="OS02G0122500 PROTEIN"/>
    <property type="match status" value="1"/>
</dbReference>
<reference evidence="3 4" key="1">
    <citation type="submission" date="2024-03" db="EMBL/GenBank/DDBJ databases">
        <title>Complete genome sequence of the green alga Chloropicon roscoffensis RCC1871.</title>
        <authorList>
            <person name="Lemieux C."/>
            <person name="Pombert J.-F."/>
            <person name="Otis C."/>
            <person name="Turmel M."/>
        </authorList>
    </citation>
    <scope>NUCLEOTIDE SEQUENCE [LARGE SCALE GENOMIC DNA]</scope>
    <source>
        <strain evidence="3 4">RCC1871</strain>
    </source>
</reference>
<organism evidence="3 4">
    <name type="scientific">Chloropicon roscoffensis</name>
    <dbReference type="NCBI Taxonomy" id="1461544"/>
    <lineage>
        <taxon>Eukaryota</taxon>
        <taxon>Viridiplantae</taxon>
        <taxon>Chlorophyta</taxon>
        <taxon>Chloropicophyceae</taxon>
        <taxon>Chloropicales</taxon>
        <taxon>Chloropicaceae</taxon>
        <taxon>Chloropicon</taxon>
    </lineage>
</organism>
<gene>
    <name evidence="3" type="ORF">HKI87_03g19910</name>
</gene>
<dbReference type="PANTHER" id="PTHR34679">
    <property type="match status" value="1"/>
</dbReference>
<feature type="transmembrane region" description="Helical" evidence="2">
    <location>
        <begin position="240"/>
        <end position="260"/>
    </location>
</feature>
<feature type="region of interest" description="Disordered" evidence="1">
    <location>
        <begin position="27"/>
        <end position="68"/>
    </location>
</feature>
<accession>A0AAX4P337</accession>
<evidence type="ECO:0000256" key="1">
    <source>
        <dbReference type="SAM" id="MobiDB-lite"/>
    </source>
</evidence>
<dbReference type="InterPro" id="IPR025067">
    <property type="entry name" value="DUF4079"/>
</dbReference>
<evidence type="ECO:0000313" key="4">
    <source>
        <dbReference type="Proteomes" id="UP001472866"/>
    </source>
</evidence>
<feature type="transmembrane region" description="Helical" evidence="2">
    <location>
        <begin position="272"/>
        <end position="293"/>
    </location>
</feature>
<feature type="transmembrane region" description="Helical" evidence="2">
    <location>
        <begin position="206"/>
        <end position="228"/>
    </location>
</feature>
<dbReference type="AlphaFoldDB" id="A0AAX4P337"/>
<evidence type="ECO:0000313" key="3">
    <source>
        <dbReference type="EMBL" id="WZN60461.1"/>
    </source>
</evidence>
<dbReference type="EMBL" id="CP151503">
    <property type="protein sequence ID" value="WZN60461.1"/>
    <property type="molecule type" value="Genomic_DNA"/>
</dbReference>
<keyword evidence="2" id="KW-0812">Transmembrane</keyword>
<dbReference type="Pfam" id="PF13301">
    <property type="entry name" value="DUF4079"/>
    <property type="match status" value="1"/>
</dbReference>
<protein>
    <submittedName>
        <fullName evidence="3">DUF4079 domain-containing protein</fullName>
    </submittedName>
</protein>
<keyword evidence="4" id="KW-1185">Reference proteome</keyword>
<feature type="transmembrane region" description="Helical" evidence="2">
    <location>
        <begin position="114"/>
        <end position="135"/>
    </location>
</feature>
<dbReference type="GO" id="GO:0009534">
    <property type="term" value="C:chloroplast thylakoid"/>
    <property type="evidence" value="ECO:0007669"/>
    <property type="project" value="TreeGrafter"/>
</dbReference>
<proteinExistence type="predicted"/>
<dbReference type="Proteomes" id="UP001472866">
    <property type="component" value="Chromosome 03"/>
</dbReference>
<feature type="compositionally biased region" description="Basic and acidic residues" evidence="1">
    <location>
        <begin position="57"/>
        <end position="68"/>
    </location>
</feature>
<keyword evidence="2" id="KW-0472">Membrane</keyword>
<sequence>MKVAAKRAGVRAAAAAPRAARVAVAVSRAGPAGRGLRTLGPRPAQARLSSGTVARASEPRSAESVKEPADVAGSDALAKLGQSALVALSVMSIAPDAFAKGGELGILEGRTIALVHPAMMFTLLGATGYIGYLGWQWRRVRTIGDEIADLKKEQKAVKQPELVAADGSAVDQAAAAVASTPLDAKINDLTETRKKLIEGKFKDKHFVWASVLLASGVTFSIEGGLNTWMRTGKLFPGPHLFAGASMTAMWAIAAALTPAMQKGNKLARDAHIALNGLTFLLFLWQVPTGLEIVGKVFQFTKWP</sequence>